<feature type="domain" description="HTH cro/C1-type" evidence="1">
    <location>
        <begin position="43"/>
        <end position="87"/>
    </location>
</feature>
<dbReference type="EMBL" id="MSCH01000003">
    <property type="protein sequence ID" value="PQJ53121.1"/>
    <property type="molecule type" value="Genomic_DNA"/>
</dbReference>
<keyword evidence="3" id="KW-1185">Reference proteome</keyword>
<dbReference type="OrthoDB" id="6240846at2"/>
<sequence length="105" mass="11797">MLRSKSKGHNLTAEQLTREHRKEVLAKLESDLANNVITIGEVVKTIRTELYGMTQTQYAKFIKISDKTLRDIEKGNTDPRLSVISKVLAPGGFQISAKFVPRVVE</sequence>
<dbReference type="InterPro" id="IPR010982">
    <property type="entry name" value="Lambda_DNA-bd_dom_sf"/>
</dbReference>
<reference evidence="2 3" key="1">
    <citation type="submission" date="2016-12" db="EMBL/GenBank/DDBJ databases">
        <title>Diversity of luminous bacteria.</title>
        <authorList>
            <person name="Yoshizawa S."/>
            <person name="Kogure K."/>
        </authorList>
    </citation>
    <scope>NUCLEOTIDE SEQUENCE [LARGE SCALE GENOMIC DNA]</scope>
    <source>
        <strain evidence="2 3">SA4-48</strain>
    </source>
</reference>
<gene>
    <name evidence="2" type="ORF">BTO11_05230</name>
</gene>
<dbReference type="RefSeq" id="WP_105051597.1">
    <property type="nucleotide sequence ID" value="NZ_BMYG01000003.1"/>
</dbReference>
<dbReference type="InterPro" id="IPR001387">
    <property type="entry name" value="Cro/C1-type_HTH"/>
</dbReference>
<comment type="caution">
    <text evidence="2">The sequence shown here is derived from an EMBL/GenBank/DDBJ whole genome shotgun (WGS) entry which is preliminary data.</text>
</comment>
<proteinExistence type="predicted"/>
<name>A0A2S7UV14_9GAMM</name>
<keyword evidence="2" id="KW-0238">DNA-binding</keyword>
<dbReference type="PROSITE" id="PS50943">
    <property type="entry name" value="HTH_CROC1"/>
    <property type="match status" value="1"/>
</dbReference>
<organism evidence="2 3">
    <name type="scientific">Psychrosphaera saromensis</name>
    <dbReference type="NCBI Taxonomy" id="716813"/>
    <lineage>
        <taxon>Bacteria</taxon>
        <taxon>Pseudomonadati</taxon>
        <taxon>Pseudomonadota</taxon>
        <taxon>Gammaproteobacteria</taxon>
        <taxon>Alteromonadales</taxon>
        <taxon>Pseudoalteromonadaceae</taxon>
        <taxon>Psychrosphaera</taxon>
    </lineage>
</organism>
<dbReference type="Pfam" id="PF01381">
    <property type="entry name" value="HTH_3"/>
    <property type="match status" value="1"/>
</dbReference>
<protein>
    <submittedName>
        <fullName evidence="2">DNA-binding protein</fullName>
    </submittedName>
</protein>
<dbReference type="Gene3D" id="1.10.260.40">
    <property type="entry name" value="lambda repressor-like DNA-binding domains"/>
    <property type="match status" value="1"/>
</dbReference>
<dbReference type="SUPFAM" id="SSF47413">
    <property type="entry name" value="lambda repressor-like DNA-binding domains"/>
    <property type="match status" value="1"/>
</dbReference>
<evidence type="ECO:0000313" key="3">
    <source>
        <dbReference type="Proteomes" id="UP000239007"/>
    </source>
</evidence>
<evidence type="ECO:0000259" key="1">
    <source>
        <dbReference type="PROSITE" id="PS50943"/>
    </source>
</evidence>
<evidence type="ECO:0000313" key="2">
    <source>
        <dbReference type="EMBL" id="PQJ53121.1"/>
    </source>
</evidence>
<dbReference type="AlphaFoldDB" id="A0A2S7UV14"/>
<dbReference type="GO" id="GO:0003677">
    <property type="term" value="F:DNA binding"/>
    <property type="evidence" value="ECO:0007669"/>
    <property type="project" value="UniProtKB-KW"/>
</dbReference>
<dbReference type="Proteomes" id="UP000239007">
    <property type="component" value="Unassembled WGS sequence"/>
</dbReference>
<accession>A0A2S7UV14</accession>
<dbReference type="CDD" id="cd00093">
    <property type="entry name" value="HTH_XRE"/>
    <property type="match status" value="1"/>
</dbReference>